<evidence type="ECO:0000256" key="2">
    <source>
        <dbReference type="ARBA" id="ARBA00007922"/>
    </source>
</evidence>
<feature type="domain" description="Homologous-pairing protein 2 winged helix" evidence="7">
    <location>
        <begin position="3"/>
        <end position="59"/>
    </location>
</feature>
<dbReference type="GO" id="GO:0000709">
    <property type="term" value="P:meiotic joint molecule formation"/>
    <property type="evidence" value="ECO:0007669"/>
    <property type="project" value="TreeGrafter"/>
</dbReference>
<evidence type="ECO:0000256" key="6">
    <source>
        <dbReference type="SAM" id="Coils"/>
    </source>
</evidence>
<proteinExistence type="inferred from homology"/>
<dbReference type="GO" id="GO:0003690">
    <property type="term" value="F:double-stranded DNA binding"/>
    <property type="evidence" value="ECO:0007669"/>
    <property type="project" value="TreeGrafter"/>
</dbReference>
<keyword evidence="3" id="KW-0233">DNA recombination</keyword>
<dbReference type="PANTHER" id="PTHR15938">
    <property type="entry name" value="TBP-1 INTERACTING PROTEIN"/>
    <property type="match status" value="1"/>
</dbReference>
<dbReference type="PANTHER" id="PTHR15938:SF0">
    <property type="entry name" value="HOMOLOGOUS-PAIRING PROTEIN 2 HOMOLOG"/>
    <property type="match status" value="1"/>
</dbReference>
<dbReference type="AlphaFoldDB" id="A0AAD9KN40"/>
<evidence type="ECO:0000256" key="5">
    <source>
        <dbReference type="ARBA" id="ARBA00023254"/>
    </source>
</evidence>
<keyword evidence="5" id="KW-0469">Meiosis</keyword>
<dbReference type="InterPro" id="IPR010776">
    <property type="entry name" value="Hop2_WH_dom"/>
</dbReference>
<evidence type="ECO:0000313" key="9">
    <source>
        <dbReference type="Proteomes" id="UP001209878"/>
    </source>
</evidence>
<dbReference type="GO" id="GO:0007129">
    <property type="term" value="P:homologous chromosome pairing at meiosis"/>
    <property type="evidence" value="ECO:0007669"/>
    <property type="project" value="TreeGrafter"/>
</dbReference>
<comment type="caution">
    <text evidence="8">The sequence shown here is derived from an EMBL/GenBank/DDBJ whole genome shotgun (WGS) entry which is preliminary data.</text>
</comment>
<keyword evidence="9" id="KW-1185">Reference proteome</keyword>
<protein>
    <recommendedName>
        <fullName evidence="7">Homologous-pairing protein 2 winged helix domain-containing protein</fullName>
    </recommendedName>
</protein>
<keyword evidence="6" id="KW-0175">Coiled coil</keyword>
<comment type="subcellular location">
    <subcellularLocation>
        <location evidence="1">Nucleus</location>
    </subcellularLocation>
</comment>
<gene>
    <name evidence="8" type="ORF">NP493_787g01004</name>
</gene>
<dbReference type="Proteomes" id="UP001209878">
    <property type="component" value="Unassembled WGS sequence"/>
</dbReference>
<dbReference type="Pfam" id="PF07106">
    <property type="entry name" value="WHD_TBPIP"/>
    <property type="match status" value="1"/>
</dbReference>
<accession>A0AAD9KN40</accession>
<name>A0AAD9KN40_RIDPI</name>
<evidence type="ECO:0000256" key="4">
    <source>
        <dbReference type="ARBA" id="ARBA00023242"/>
    </source>
</evidence>
<evidence type="ECO:0000256" key="3">
    <source>
        <dbReference type="ARBA" id="ARBA00023172"/>
    </source>
</evidence>
<sequence length="180" mass="20672">MPAVLDYLVKQNRPYSAVDIHSNLHKAYGKTAVIKALETLAEEGKVKEKTYGKQKVYVADQSHFPTVDDAKLKEMDTKIAAMTQKLRGCEERQKRLETELRDLSSSLTTEEARKQLTELTTQCQQLVEKLSGLKSNKNSVSPEDRQKVMAARTKYVKEWKKRKRMVCSIFNLHKKIVISE</sequence>
<evidence type="ECO:0000313" key="8">
    <source>
        <dbReference type="EMBL" id="KAK2174634.1"/>
    </source>
</evidence>
<reference evidence="8" key="1">
    <citation type="journal article" date="2023" name="Mol. Biol. Evol.">
        <title>Third-Generation Sequencing Reveals the Adaptive Role of the Epigenome in Three Deep-Sea Polychaetes.</title>
        <authorList>
            <person name="Perez M."/>
            <person name="Aroh O."/>
            <person name="Sun Y."/>
            <person name="Lan Y."/>
            <person name="Juniper S.K."/>
            <person name="Young C.R."/>
            <person name="Angers B."/>
            <person name="Qian P.Y."/>
        </authorList>
    </citation>
    <scope>NUCLEOTIDE SEQUENCE</scope>
    <source>
        <strain evidence="8">R07B-5</strain>
    </source>
</reference>
<dbReference type="Gene3D" id="1.10.10.10">
    <property type="entry name" value="Winged helix-like DNA-binding domain superfamily/Winged helix DNA-binding domain"/>
    <property type="match status" value="1"/>
</dbReference>
<dbReference type="GO" id="GO:0000794">
    <property type="term" value="C:condensed nuclear chromosome"/>
    <property type="evidence" value="ECO:0007669"/>
    <property type="project" value="TreeGrafter"/>
</dbReference>
<dbReference type="EMBL" id="JAODUO010000787">
    <property type="protein sequence ID" value="KAK2174634.1"/>
    <property type="molecule type" value="Genomic_DNA"/>
</dbReference>
<evidence type="ECO:0000259" key="7">
    <source>
        <dbReference type="Pfam" id="PF07106"/>
    </source>
</evidence>
<dbReference type="GO" id="GO:0010774">
    <property type="term" value="P:meiotic strand invasion involved in reciprocal meiotic recombination"/>
    <property type="evidence" value="ECO:0007669"/>
    <property type="project" value="TreeGrafter"/>
</dbReference>
<evidence type="ECO:0000256" key="1">
    <source>
        <dbReference type="ARBA" id="ARBA00004123"/>
    </source>
</evidence>
<organism evidence="8 9">
    <name type="scientific">Ridgeia piscesae</name>
    <name type="common">Tubeworm</name>
    <dbReference type="NCBI Taxonomy" id="27915"/>
    <lineage>
        <taxon>Eukaryota</taxon>
        <taxon>Metazoa</taxon>
        <taxon>Spiralia</taxon>
        <taxon>Lophotrochozoa</taxon>
        <taxon>Annelida</taxon>
        <taxon>Polychaeta</taxon>
        <taxon>Sedentaria</taxon>
        <taxon>Canalipalpata</taxon>
        <taxon>Sabellida</taxon>
        <taxon>Siboglinidae</taxon>
        <taxon>Ridgeia</taxon>
    </lineage>
</organism>
<dbReference type="GO" id="GO:0120231">
    <property type="term" value="C:DNA recombinase auxiliary factor complex"/>
    <property type="evidence" value="ECO:0007669"/>
    <property type="project" value="TreeGrafter"/>
</dbReference>
<comment type="similarity">
    <text evidence="2">Belongs to the HOP2 family.</text>
</comment>
<feature type="coiled-coil region" evidence="6">
    <location>
        <begin position="72"/>
        <end position="136"/>
    </location>
</feature>
<dbReference type="InterPro" id="IPR036388">
    <property type="entry name" value="WH-like_DNA-bd_sf"/>
</dbReference>
<keyword evidence="4" id="KW-0539">Nucleus</keyword>
<dbReference type="Gene3D" id="1.20.5.340">
    <property type="match status" value="1"/>
</dbReference>
<dbReference type="GO" id="GO:0120230">
    <property type="term" value="F:recombinase activator activity"/>
    <property type="evidence" value="ECO:0007669"/>
    <property type="project" value="TreeGrafter"/>
</dbReference>